<reference evidence="2 3" key="1">
    <citation type="submission" date="2017-11" db="EMBL/GenBank/DDBJ databases">
        <title>De-novo sequencing of pomegranate (Punica granatum L.) genome.</title>
        <authorList>
            <person name="Akparov Z."/>
            <person name="Amiraslanov A."/>
            <person name="Hajiyeva S."/>
            <person name="Abbasov M."/>
            <person name="Kaur K."/>
            <person name="Hamwieh A."/>
            <person name="Solovyev V."/>
            <person name="Salamov A."/>
            <person name="Braich B."/>
            <person name="Kosarev P."/>
            <person name="Mahmoud A."/>
            <person name="Hajiyev E."/>
            <person name="Babayeva S."/>
            <person name="Izzatullayeva V."/>
            <person name="Mammadov A."/>
            <person name="Mammadov A."/>
            <person name="Sharifova S."/>
            <person name="Ojaghi J."/>
            <person name="Eynullazada K."/>
            <person name="Bayramov B."/>
            <person name="Abdulazimova A."/>
            <person name="Shahmuradov I."/>
        </authorList>
    </citation>
    <scope>NUCLEOTIDE SEQUENCE [LARGE SCALE GENOMIC DNA]</scope>
    <source>
        <strain evidence="3">cv. AG2017</strain>
        <tissue evidence="2">Leaf</tissue>
    </source>
</reference>
<protein>
    <submittedName>
        <fullName evidence="2">Uncharacterized protein</fullName>
    </submittedName>
</protein>
<gene>
    <name evidence="2" type="ORF">CRG98_015154</name>
</gene>
<name>A0A2I0K799_PUNGR</name>
<sequence length="217" mass="23129">MRSNPVSRGSQFEMNMENMLLLMLAVYSHIANSSSAPEEEGDEEAPPPALDPVEAAPPPPLAQHMGPRLDSPFASTSGTSSYTAPSGASARLSRDVDVELALGAAHRSLLGSPRPECPVPSAAPHSAPSPLSMQQQWPTSGSNTNVAGDPQAVRLRLYLPPGWVGSDSPPLCHVIDIEMATTDQRLTSPDFRVLVLAMGFLRPAGSRHRSPHDPFRL</sequence>
<evidence type="ECO:0000313" key="2">
    <source>
        <dbReference type="EMBL" id="PKI64429.1"/>
    </source>
</evidence>
<comment type="caution">
    <text evidence="2">The sequence shown here is derived from an EMBL/GenBank/DDBJ whole genome shotgun (WGS) entry which is preliminary data.</text>
</comment>
<proteinExistence type="predicted"/>
<dbReference type="AlphaFoldDB" id="A0A2I0K799"/>
<dbReference type="Proteomes" id="UP000233551">
    <property type="component" value="Unassembled WGS sequence"/>
</dbReference>
<keyword evidence="3" id="KW-1185">Reference proteome</keyword>
<dbReference type="EMBL" id="PGOL01000818">
    <property type="protein sequence ID" value="PKI64429.1"/>
    <property type="molecule type" value="Genomic_DNA"/>
</dbReference>
<organism evidence="2 3">
    <name type="scientific">Punica granatum</name>
    <name type="common">Pomegranate</name>
    <dbReference type="NCBI Taxonomy" id="22663"/>
    <lineage>
        <taxon>Eukaryota</taxon>
        <taxon>Viridiplantae</taxon>
        <taxon>Streptophyta</taxon>
        <taxon>Embryophyta</taxon>
        <taxon>Tracheophyta</taxon>
        <taxon>Spermatophyta</taxon>
        <taxon>Magnoliopsida</taxon>
        <taxon>eudicotyledons</taxon>
        <taxon>Gunneridae</taxon>
        <taxon>Pentapetalae</taxon>
        <taxon>rosids</taxon>
        <taxon>malvids</taxon>
        <taxon>Myrtales</taxon>
        <taxon>Lythraceae</taxon>
        <taxon>Punica</taxon>
    </lineage>
</organism>
<feature type="compositionally biased region" description="Polar residues" evidence="1">
    <location>
        <begin position="131"/>
        <end position="144"/>
    </location>
</feature>
<feature type="region of interest" description="Disordered" evidence="1">
    <location>
        <begin position="33"/>
        <end position="90"/>
    </location>
</feature>
<accession>A0A2I0K799</accession>
<feature type="region of interest" description="Disordered" evidence="1">
    <location>
        <begin position="109"/>
        <end position="144"/>
    </location>
</feature>
<evidence type="ECO:0000256" key="1">
    <source>
        <dbReference type="SAM" id="MobiDB-lite"/>
    </source>
</evidence>
<feature type="compositionally biased region" description="Pro residues" evidence="1">
    <location>
        <begin position="46"/>
        <end position="61"/>
    </location>
</feature>
<feature type="compositionally biased region" description="Polar residues" evidence="1">
    <location>
        <begin position="73"/>
        <end position="86"/>
    </location>
</feature>
<feature type="compositionally biased region" description="Low complexity" evidence="1">
    <location>
        <begin position="119"/>
        <end position="130"/>
    </location>
</feature>
<evidence type="ECO:0000313" key="3">
    <source>
        <dbReference type="Proteomes" id="UP000233551"/>
    </source>
</evidence>